<dbReference type="SUPFAM" id="SSF52129">
    <property type="entry name" value="Caspase-like"/>
    <property type="match status" value="1"/>
</dbReference>
<dbReference type="PROSITE" id="PS50294">
    <property type="entry name" value="WD_REPEATS_REGION"/>
    <property type="match status" value="3"/>
</dbReference>
<sequence>MKIIVKFVMLLILSSLLLISEESVIALDIKGHTALVTDIAVTKDHKFITSSDDKSIRVWNRDGKEERQILGQIGSGNQGKIYAIALSPDQKYLASGGYLAGKDRSDWTAIRIYDYKSGKLIRLLKSHTNVINDLSFSPDSRYLISGSSDREAKIWSVDENFSLSDTIKTHTNKVYAVKIIMKNSRYFAVTAGDDNHIRLYDMQKRREIKSDKRSYNLNYLAISPDHIATSGNGREISIYDYDLNLIKRVPTLSVPKGLDYSPNGKFLISGSGLDVVDRPINIYSVKDDYALYTIFKRHKSPARVVAFLDNSTAVTVGVDNHRIYIWDIDTGDISRSIVGAGAAVWSVGVKGDRIAWSNIKDDNHTLQKVIDMREFKVSDKIKDQNEFLRIPTAKGGYTLSHGAGGVYGYGDAALSLKKDGKLVVKITRESYDGVSHKSYGFYRDYIISGGDDGYLDVYDFEGRHVASLVGHIGSILSLALDGDRLVSGSSDQTIKVWDLSQLKNSIDGRGSMTINPILNIFVSRYDEWIIWSKSGYYASSVDGDKFMGYHINQGVDREALFFPSANFYKEKYRPKIIEYIIKYGSESIAIEKMQRDGEKIVDKDDIRDILPSEITLESAPQLKTSDESTKVIFSISGDHNISNVLFMRNGRPISNSGIKKEGDNRYSIDVKLSDGLNIIMAMVRGEKSSSLPITVEVIKESIDDIFKPILYMLSIGVSSYQNSKYNLTYASKDASDMAEMFKKQKNVIFRDIKIKKLVDDNATKDNILGAFDWLDREVTQRDVAIIFVAGHGINKDSNDYYFLSHEADLGSIRRSAVNWREFKDITNRLPSKVILLVDTCHSGSINGVKRDLVSAIKSITSSGTGEIIMTATTANGYSLEDDRWQNGAFTEAFLDGIESMEADYNQDGSISIKEIDLYVTIRVKELTEGAQKPTTILPDSIPDFAIWHRPQ</sequence>
<accession>A0A1W1BMV2</accession>
<dbReference type="InterPro" id="IPR036322">
    <property type="entry name" value="WD40_repeat_dom_sf"/>
</dbReference>
<dbReference type="InterPro" id="IPR011600">
    <property type="entry name" value="Pept_C14_caspase"/>
</dbReference>
<dbReference type="PRINTS" id="PR00320">
    <property type="entry name" value="GPROTEINBRPT"/>
</dbReference>
<dbReference type="GO" id="GO:0004197">
    <property type="term" value="F:cysteine-type endopeptidase activity"/>
    <property type="evidence" value="ECO:0007669"/>
    <property type="project" value="InterPro"/>
</dbReference>
<evidence type="ECO:0000256" key="2">
    <source>
        <dbReference type="ARBA" id="ARBA00022737"/>
    </source>
</evidence>
<dbReference type="CDD" id="cd00200">
    <property type="entry name" value="WD40"/>
    <property type="match status" value="1"/>
</dbReference>
<dbReference type="InterPro" id="IPR015943">
    <property type="entry name" value="WD40/YVTN_repeat-like_dom_sf"/>
</dbReference>
<keyword evidence="1" id="KW-0853">WD repeat</keyword>
<dbReference type="InterPro" id="IPR018247">
    <property type="entry name" value="EF_Hand_1_Ca_BS"/>
</dbReference>
<dbReference type="PROSITE" id="PS00678">
    <property type="entry name" value="WD_REPEATS_1"/>
    <property type="match status" value="1"/>
</dbReference>
<proteinExistence type="predicted"/>
<organism evidence="4">
    <name type="scientific">hydrothermal vent metagenome</name>
    <dbReference type="NCBI Taxonomy" id="652676"/>
    <lineage>
        <taxon>unclassified sequences</taxon>
        <taxon>metagenomes</taxon>
        <taxon>ecological metagenomes</taxon>
    </lineage>
</organism>
<dbReference type="GO" id="GO:0006508">
    <property type="term" value="P:proteolysis"/>
    <property type="evidence" value="ECO:0007669"/>
    <property type="project" value="InterPro"/>
</dbReference>
<dbReference type="SUPFAM" id="SSF50978">
    <property type="entry name" value="WD40 repeat-like"/>
    <property type="match status" value="3"/>
</dbReference>
<evidence type="ECO:0000313" key="4">
    <source>
        <dbReference type="EMBL" id="SFV54826.1"/>
    </source>
</evidence>
<dbReference type="Pfam" id="PF00656">
    <property type="entry name" value="Peptidase_C14"/>
    <property type="match status" value="1"/>
</dbReference>
<dbReference type="PROSITE" id="PS50082">
    <property type="entry name" value="WD_REPEATS_2"/>
    <property type="match status" value="4"/>
</dbReference>
<dbReference type="AlphaFoldDB" id="A0A1W1BMV2"/>
<dbReference type="InterPro" id="IPR029030">
    <property type="entry name" value="Caspase-like_dom_sf"/>
</dbReference>
<feature type="domain" description="Peptidase C14 caspase" evidence="3">
    <location>
        <begin position="714"/>
        <end position="934"/>
    </location>
</feature>
<reference evidence="4" key="1">
    <citation type="submission" date="2016-10" db="EMBL/GenBank/DDBJ databases">
        <authorList>
            <person name="de Groot N.N."/>
        </authorList>
    </citation>
    <scope>NUCLEOTIDE SEQUENCE</scope>
</reference>
<dbReference type="PROSITE" id="PS00018">
    <property type="entry name" value="EF_HAND_1"/>
    <property type="match status" value="1"/>
</dbReference>
<evidence type="ECO:0000259" key="3">
    <source>
        <dbReference type="Pfam" id="PF00656"/>
    </source>
</evidence>
<dbReference type="EMBL" id="FPHC01000035">
    <property type="protein sequence ID" value="SFV54826.1"/>
    <property type="molecule type" value="Genomic_DNA"/>
</dbReference>
<dbReference type="Pfam" id="PF00400">
    <property type="entry name" value="WD40"/>
    <property type="match status" value="5"/>
</dbReference>
<dbReference type="Gene3D" id="2.130.10.10">
    <property type="entry name" value="YVTN repeat-like/Quinoprotein amine dehydrogenase"/>
    <property type="match status" value="3"/>
</dbReference>
<evidence type="ECO:0000256" key="1">
    <source>
        <dbReference type="ARBA" id="ARBA00022574"/>
    </source>
</evidence>
<dbReference type="PANTHER" id="PTHR22847">
    <property type="entry name" value="WD40 REPEAT PROTEIN"/>
    <property type="match status" value="1"/>
</dbReference>
<dbReference type="InterPro" id="IPR020472">
    <property type="entry name" value="WD40_PAC1"/>
</dbReference>
<dbReference type="InterPro" id="IPR019775">
    <property type="entry name" value="WD40_repeat_CS"/>
</dbReference>
<dbReference type="InterPro" id="IPR001680">
    <property type="entry name" value="WD40_rpt"/>
</dbReference>
<dbReference type="PANTHER" id="PTHR22847:SF637">
    <property type="entry name" value="WD REPEAT DOMAIN 5B"/>
    <property type="match status" value="1"/>
</dbReference>
<dbReference type="SMART" id="SM00320">
    <property type="entry name" value="WD40"/>
    <property type="match status" value="9"/>
</dbReference>
<protein>
    <submittedName>
        <fullName evidence="4">High-affnity carbon uptake protein Hat/HatR</fullName>
    </submittedName>
</protein>
<name>A0A1W1BMV2_9ZZZZ</name>
<dbReference type="Gene3D" id="3.40.50.1460">
    <property type="match status" value="1"/>
</dbReference>
<keyword evidence="2" id="KW-0677">Repeat</keyword>
<gene>
    <name evidence="4" type="ORF">MNB_SV-6-736</name>
</gene>